<gene>
    <name evidence="4" type="ORF">SEMRO_2022_G311520.1</name>
</gene>
<evidence type="ECO:0000313" key="5">
    <source>
        <dbReference type="Proteomes" id="UP001153069"/>
    </source>
</evidence>
<dbReference type="SUPFAM" id="SSF82544">
    <property type="entry name" value="GckA/TtuD-like"/>
    <property type="match status" value="1"/>
</dbReference>
<accession>A0A9N8EX67</accession>
<dbReference type="InterPro" id="IPR025286">
    <property type="entry name" value="MOFRL_assoc_dom"/>
</dbReference>
<evidence type="ECO:0000259" key="3">
    <source>
        <dbReference type="Pfam" id="PF13660"/>
    </source>
</evidence>
<dbReference type="InterPro" id="IPR039760">
    <property type="entry name" value="MOFRL_protein"/>
</dbReference>
<reference evidence="4" key="1">
    <citation type="submission" date="2020-06" db="EMBL/GenBank/DDBJ databases">
        <authorList>
            <consortium name="Plant Systems Biology data submission"/>
        </authorList>
    </citation>
    <scope>NUCLEOTIDE SEQUENCE</scope>
    <source>
        <strain evidence="4">D6</strain>
    </source>
</reference>
<protein>
    <submittedName>
        <fullName evidence="4">Glycerate kinase</fullName>
    </submittedName>
</protein>
<feature type="domain" description="MOFRL-associated" evidence="3">
    <location>
        <begin position="5"/>
        <end position="262"/>
    </location>
</feature>
<dbReference type="AlphaFoldDB" id="A0A9N8EX67"/>
<keyword evidence="4" id="KW-0418">Kinase</keyword>
<dbReference type="Proteomes" id="UP001153069">
    <property type="component" value="Unassembled WGS sequence"/>
</dbReference>
<dbReference type="GO" id="GO:0005737">
    <property type="term" value="C:cytoplasm"/>
    <property type="evidence" value="ECO:0007669"/>
    <property type="project" value="TreeGrafter"/>
</dbReference>
<dbReference type="Gene3D" id="3.40.50.10180">
    <property type="entry name" value="Glycerate kinase, MOFRL-like N-terminal domain"/>
    <property type="match status" value="1"/>
</dbReference>
<dbReference type="PANTHER" id="PTHR12227">
    <property type="entry name" value="GLYCERATE KINASE"/>
    <property type="match status" value="1"/>
</dbReference>
<keyword evidence="5" id="KW-1185">Reference proteome</keyword>
<sequence length="472" mass="49709">MTDDALSIVQKAIDAVDPYAAIRSNVHFDSETNSLQVGAAKSLDLNQFDDVVLVAFGKASSAMATGVLEQLSEGETTTNIKNNNIQGVVIVKDDHGTEKEQATLESHGISFLEASHPVPDARSAHGAMEIMKMVSETANSRTLVICCISGGGSALFCLPQERLTLDDLQRTNAVLLASGLSIQDMNVIRKRLEDGKGGRLAAAAYPSTVISLILSDVLGDPLDLIASGPTVPDTSNWLDAWQLVQKNNLEDKLPEDVVQILKDGINGDMPDSPSEDSAIFREGKCETIVVGNNERAVEAAATEAKRIGYDTKVLGCRVEGEAKHVANVFAAMAQQLTLQRNGPGQDFSLATLPAALISGGETTVSIEPGSDGKGGRNQELALVFADCIGKLGLRDVVLASVGTDGTDGPTDAAGAVVDGGTLERLEGSAEDALRHHDAYNFLDQVESDSHKPLIKTGPTGTNVADVCVVLIR</sequence>
<comment type="caution">
    <text evidence="4">The sequence shown here is derived from an EMBL/GenBank/DDBJ whole genome shotgun (WGS) entry which is preliminary data.</text>
</comment>
<dbReference type="EMBL" id="CAICTM010002020">
    <property type="protein sequence ID" value="CAB9527589.1"/>
    <property type="molecule type" value="Genomic_DNA"/>
</dbReference>
<comment type="similarity">
    <text evidence="1">Belongs to the glycerate kinase type-2 family.</text>
</comment>
<feature type="domain" description="MOFRL" evidence="2">
    <location>
        <begin position="355"/>
        <end position="465"/>
    </location>
</feature>
<dbReference type="PANTHER" id="PTHR12227:SF0">
    <property type="entry name" value="GLYCERATE KINASE"/>
    <property type="match status" value="1"/>
</dbReference>
<dbReference type="InterPro" id="IPR038614">
    <property type="entry name" value="GK_N_sf"/>
</dbReference>
<dbReference type="InterPro" id="IPR007835">
    <property type="entry name" value="MOFRL"/>
</dbReference>
<dbReference type="Pfam" id="PF05161">
    <property type="entry name" value="MOFRL"/>
    <property type="match status" value="1"/>
</dbReference>
<evidence type="ECO:0000256" key="1">
    <source>
        <dbReference type="ARBA" id="ARBA00005393"/>
    </source>
</evidence>
<evidence type="ECO:0000259" key="2">
    <source>
        <dbReference type="Pfam" id="PF05161"/>
    </source>
</evidence>
<name>A0A9N8EX67_9STRA</name>
<proteinExistence type="inferred from homology"/>
<evidence type="ECO:0000313" key="4">
    <source>
        <dbReference type="EMBL" id="CAB9527589.1"/>
    </source>
</evidence>
<dbReference type="InterPro" id="IPR037035">
    <property type="entry name" value="GK-like_C_sf"/>
</dbReference>
<keyword evidence="4" id="KW-0808">Transferase</keyword>
<dbReference type="Gene3D" id="3.40.1480.10">
    <property type="entry name" value="MOFRL domain"/>
    <property type="match status" value="1"/>
</dbReference>
<dbReference type="GO" id="GO:0008887">
    <property type="term" value="F:glycerate kinase activity"/>
    <property type="evidence" value="ECO:0007669"/>
    <property type="project" value="InterPro"/>
</dbReference>
<dbReference type="OrthoDB" id="6093671at2759"/>
<dbReference type="Pfam" id="PF13660">
    <property type="entry name" value="DUF4147"/>
    <property type="match status" value="1"/>
</dbReference>
<organism evidence="4 5">
    <name type="scientific">Seminavis robusta</name>
    <dbReference type="NCBI Taxonomy" id="568900"/>
    <lineage>
        <taxon>Eukaryota</taxon>
        <taxon>Sar</taxon>
        <taxon>Stramenopiles</taxon>
        <taxon>Ochrophyta</taxon>
        <taxon>Bacillariophyta</taxon>
        <taxon>Bacillariophyceae</taxon>
        <taxon>Bacillariophycidae</taxon>
        <taxon>Naviculales</taxon>
        <taxon>Naviculaceae</taxon>
        <taxon>Seminavis</taxon>
    </lineage>
</organism>